<dbReference type="EMBL" id="JAJSPL020000013">
    <property type="protein sequence ID" value="KAK7743629.1"/>
    <property type="molecule type" value="Genomic_DNA"/>
</dbReference>
<dbReference type="PANTHER" id="PTHR15741">
    <property type="entry name" value="BASIC HELIX-LOOP-HELIX ZIP TRANSCRIPTION FACTOR"/>
    <property type="match status" value="1"/>
</dbReference>
<dbReference type="GO" id="GO:0000981">
    <property type="term" value="F:DNA-binding transcription factor activity, RNA polymerase II-specific"/>
    <property type="evidence" value="ECO:0007669"/>
    <property type="project" value="TreeGrafter"/>
</dbReference>
<sequence>MLKQKRRQAIRDGFDKVASLVPGLEGQGRSEGHVLNVTVQFILEKIEERRQLVEQIEARGGVVSDELKQ</sequence>
<evidence type="ECO:0000256" key="4">
    <source>
        <dbReference type="ARBA" id="ARBA00023163"/>
    </source>
</evidence>
<dbReference type="GO" id="GO:0000978">
    <property type="term" value="F:RNA polymerase II cis-regulatory region sequence-specific DNA binding"/>
    <property type="evidence" value="ECO:0007669"/>
    <property type="project" value="TreeGrafter"/>
</dbReference>
<accession>A0AAN9YHY5</accession>
<keyword evidence="4" id="KW-0804">Transcription</keyword>
<dbReference type="PROSITE" id="PS50888">
    <property type="entry name" value="BHLH"/>
    <property type="match status" value="1"/>
</dbReference>
<evidence type="ECO:0000259" key="6">
    <source>
        <dbReference type="PROSITE" id="PS50888"/>
    </source>
</evidence>
<dbReference type="GO" id="GO:0046983">
    <property type="term" value="F:protein dimerization activity"/>
    <property type="evidence" value="ECO:0007669"/>
    <property type="project" value="InterPro"/>
</dbReference>
<evidence type="ECO:0000256" key="5">
    <source>
        <dbReference type="ARBA" id="ARBA00023242"/>
    </source>
</evidence>
<comment type="subcellular location">
    <subcellularLocation>
        <location evidence="1">Nucleus</location>
    </subcellularLocation>
</comment>
<dbReference type="InterPro" id="IPR011598">
    <property type="entry name" value="bHLH_dom"/>
</dbReference>
<feature type="domain" description="BHLH" evidence="6">
    <location>
        <begin position="1"/>
        <end position="45"/>
    </location>
</feature>
<keyword evidence="3" id="KW-0238">DNA-binding</keyword>
<dbReference type="AlphaFoldDB" id="A0AAN9YHY5"/>
<dbReference type="Proteomes" id="UP001320245">
    <property type="component" value="Unassembled WGS sequence"/>
</dbReference>
<dbReference type="InterPro" id="IPR052207">
    <property type="entry name" value="Max-like/E-box_TFs"/>
</dbReference>
<dbReference type="PANTHER" id="PTHR15741:SF39">
    <property type="entry name" value="BHLH TRANSCRIPTION FACTOR (EUROFUNG)"/>
    <property type="match status" value="1"/>
</dbReference>
<keyword evidence="5" id="KW-0539">Nucleus</keyword>
<protein>
    <recommendedName>
        <fullName evidence="6">BHLH domain-containing protein</fullName>
    </recommendedName>
</protein>
<comment type="caution">
    <text evidence="7">The sequence shown here is derived from an EMBL/GenBank/DDBJ whole genome shotgun (WGS) entry which is preliminary data.</text>
</comment>
<evidence type="ECO:0000313" key="7">
    <source>
        <dbReference type="EMBL" id="KAK7743629.1"/>
    </source>
</evidence>
<proteinExistence type="predicted"/>
<reference evidence="7 8" key="1">
    <citation type="journal article" date="2023" name="PLoS ONE">
        <title>Cytospora paraplurivora sp. nov. isolated from orchards with fruit tree decline syndrome in Ontario, Canada.</title>
        <authorList>
            <person name="Ilyukhin E."/>
            <person name="Nguyen H.D.T."/>
            <person name="Castle A.J."/>
            <person name="Ellouze W."/>
        </authorList>
    </citation>
    <scope>NUCLEOTIDE SEQUENCE [LARGE SCALE GENOMIC DNA]</scope>
    <source>
        <strain evidence="7 8">FDS-564</strain>
    </source>
</reference>
<dbReference type="InterPro" id="IPR036638">
    <property type="entry name" value="HLH_DNA-bd_sf"/>
</dbReference>
<name>A0AAN9YHY5_9PEZI</name>
<evidence type="ECO:0000256" key="3">
    <source>
        <dbReference type="ARBA" id="ARBA00023125"/>
    </source>
</evidence>
<dbReference type="GO" id="GO:0005634">
    <property type="term" value="C:nucleus"/>
    <property type="evidence" value="ECO:0007669"/>
    <property type="project" value="UniProtKB-SubCell"/>
</dbReference>
<keyword evidence="2" id="KW-0805">Transcription regulation</keyword>
<gene>
    <name evidence="7" type="ORF">SLS53_004164</name>
</gene>
<evidence type="ECO:0000256" key="1">
    <source>
        <dbReference type="ARBA" id="ARBA00004123"/>
    </source>
</evidence>
<evidence type="ECO:0000313" key="8">
    <source>
        <dbReference type="Proteomes" id="UP001320245"/>
    </source>
</evidence>
<dbReference type="SUPFAM" id="SSF47459">
    <property type="entry name" value="HLH, helix-loop-helix DNA-binding domain"/>
    <property type="match status" value="1"/>
</dbReference>
<organism evidence="7 8">
    <name type="scientific">Cytospora paraplurivora</name>
    <dbReference type="NCBI Taxonomy" id="2898453"/>
    <lineage>
        <taxon>Eukaryota</taxon>
        <taxon>Fungi</taxon>
        <taxon>Dikarya</taxon>
        <taxon>Ascomycota</taxon>
        <taxon>Pezizomycotina</taxon>
        <taxon>Sordariomycetes</taxon>
        <taxon>Sordariomycetidae</taxon>
        <taxon>Diaporthales</taxon>
        <taxon>Cytosporaceae</taxon>
        <taxon>Cytospora</taxon>
    </lineage>
</organism>
<evidence type="ECO:0000256" key="2">
    <source>
        <dbReference type="ARBA" id="ARBA00023015"/>
    </source>
</evidence>
<keyword evidence="8" id="KW-1185">Reference proteome</keyword>
<dbReference type="Gene3D" id="4.10.280.10">
    <property type="entry name" value="Helix-loop-helix DNA-binding domain"/>
    <property type="match status" value="1"/>
</dbReference>